<keyword evidence="2" id="KW-1185">Reference proteome</keyword>
<evidence type="ECO:0000313" key="2">
    <source>
        <dbReference type="Proteomes" id="UP001164746"/>
    </source>
</evidence>
<organism evidence="1 2">
    <name type="scientific">Mya arenaria</name>
    <name type="common">Soft-shell clam</name>
    <dbReference type="NCBI Taxonomy" id="6604"/>
    <lineage>
        <taxon>Eukaryota</taxon>
        <taxon>Metazoa</taxon>
        <taxon>Spiralia</taxon>
        <taxon>Lophotrochozoa</taxon>
        <taxon>Mollusca</taxon>
        <taxon>Bivalvia</taxon>
        <taxon>Autobranchia</taxon>
        <taxon>Heteroconchia</taxon>
        <taxon>Euheterodonta</taxon>
        <taxon>Imparidentia</taxon>
        <taxon>Neoheterodontei</taxon>
        <taxon>Myida</taxon>
        <taxon>Myoidea</taxon>
        <taxon>Myidae</taxon>
        <taxon>Mya</taxon>
    </lineage>
</organism>
<sequence length="11" mass="1238">MSMTRLVSNVT</sequence>
<protein>
    <submittedName>
        <fullName evidence="1">Uncharacterized protein</fullName>
    </submittedName>
</protein>
<dbReference type="EMBL" id="CP111018">
    <property type="protein sequence ID" value="WAR10853.1"/>
    <property type="molecule type" value="Genomic_DNA"/>
</dbReference>
<dbReference type="Proteomes" id="UP001164746">
    <property type="component" value="Chromosome 7"/>
</dbReference>
<accession>A0ABY7EQJ9</accession>
<evidence type="ECO:0000313" key="1">
    <source>
        <dbReference type="EMBL" id="WAR10853.1"/>
    </source>
</evidence>
<proteinExistence type="predicted"/>
<gene>
    <name evidence="1" type="ORF">MAR_035929</name>
</gene>
<name>A0ABY7EQJ9_MYAAR</name>
<reference evidence="1" key="1">
    <citation type="submission" date="2022-11" db="EMBL/GenBank/DDBJ databases">
        <title>Centuries of genome instability and evolution in soft-shell clam transmissible cancer (bioRxiv).</title>
        <authorList>
            <person name="Hart S.F.M."/>
            <person name="Yonemitsu M.A."/>
            <person name="Giersch R.M."/>
            <person name="Beal B.F."/>
            <person name="Arriagada G."/>
            <person name="Davis B.W."/>
            <person name="Ostrander E.A."/>
            <person name="Goff S.P."/>
            <person name="Metzger M.J."/>
        </authorList>
    </citation>
    <scope>NUCLEOTIDE SEQUENCE</scope>
    <source>
        <strain evidence="1">MELC-2E11</strain>
        <tissue evidence="1">Siphon/mantle</tissue>
    </source>
</reference>